<protein>
    <submittedName>
        <fullName evidence="2">M24 family metallopeptidase</fullName>
    </submittedName>
</protein>
<organism evidence="2 3">
    <name type="scientific">Exobacillus caeni</name>
    <dbReference type="NCBI Taxonomy" id="2574798"/>
    <lineage>
        <taxon>Bacteria</taxon>
        <taxon>Bacillati</taxon>
        <taxon>Bacillota</taxon>
        <taxon>Bacilli</taxon>
        <taxon>Bacillales</taxon>
        <taxon>Guptibacillaceae</taxon>
        <taxon>Exobacillus</taxon>
    </lineage>
</organism>
<dbReference type="CDD" id="cd01066">
    <property type="entry name" value="APP_MetAP"/>
    <property type="match status" value="1"/>
</dbReference>
<dbReference type="PANTHER" id="PTHR46112:SF2">
    <property type="entry name" value="XAA-PRO AMINOPEPTIDASE P-RELATED"/>
    <property type="match status" value="1"/>
</dbReference>
<dbReference type="Proteomes" id="UP000308230">
    <property type="component" value="Unassembled WGS sequence"/>
</dbReference>
<dbReference type="EMBL" id="SWLG01000003">
    <property type="protein sequence ID" value="TLS38409.1"/>
    <property type="molecule type" value="Genomic_DNA"/>
</dbReference>
<dbReference type="Pfam" id="PF00557">
    <property type="entry name" value="Peptidase_M24"/>
    <property type="match status" value="1"/>
</dbReference>
<dbReference type="SUPFAM" id="SSF55920">
    <property type="entry name" value="Creatinase/aminopeptidase"/>
    <property type="match status" value="1"/>
</dbReference>
<dbReference type="InterPro" id="IPR036005">
    <property type="entry name" value="Creatinase/aminopeptidase-like"/>
</dbReference>
<dbReference type="PANTHER" id="PTHR46112">
    <property type="entry name" value="AMINOPEPTIDASE"/>
    <property type="match status" value="1"/>
</dbReference>
<gene>
    <name evidence="2" type="ORF">FCL54_04520</name>
</gene>
<dbReference type="InterPro" id="IPR000994">
    <property type="entry name" value="Pept_M24"/>
</dbReference>
<feature type="domain" description="Peptidase M24" evidence="1">
    <location>
        <begin position="133"/>
        <end position="327"/>
    </location>
</feature>
<evidence type="ECO:0000313" key="3">
    <source>
        <dbReference type="Proteomes" id="UP000308230"/>
    </source>
</evidence>
<evidence type="ECO:0000259" key="1">
    <source>
        <dbReference type="Pfam" id="PF00557"/>
    </source>
</evidence>
<comment type="caution">
    <text evidence="2">The sequence shown here is derived from an EMBL/GenBank/DDBJ whole genome shotgun (WGS) entry which is preliminary data.</text>
</comment>
<dbReference type="InterPro" id="IPR050659">
    <property type="entry name" value="Peptidase_M24B"/>
</dbReference>
<keyword evidence="3" id="KW-1185">Reference proteome</keyword>
<dbReference type="AlphaFoldDB" id="A0A5R9F7A3"/>
<proteinExistence type="predicted"/>
<reference evidence="2 3" key="1">
    <citation type="submission" date="2019-04" db="EMBL/GenBank/DDBJ databases">
        <title>Bacillus caeni sp. nov., a bacterium isolated from mangrove sediment.</title>
        <authorList>
            <person name="Huang H."/>
            <person name="Mo K."/>
            <person name="Hu Y."/>
        </authorList>
    </citation>
    <scope>NUCLEOTIDE SEQUENCE [LARGE SCALE GENOMIC DNA]</scope>
    <source>
        <strain evidence="2 3">HB172195</strain>
    </source>
</reference>
<accession>A0A5R9F7A3</accession>
<dbReference type="OrthoDB" id="4850044at2"/>
<dbReference type="RefSeq" id="WP_138123662.1">
    <property type="nucleotide sequence ID" value="NZ_SWLG01000003.1"/>
</dbReference>
<name>A0A5R9F7A3_9BACL</name>
<sequence>MGIEKVRDFLVNSNFDGILLRKRNNFSWLTDGSDNHIVQTVEEGVADFMIFKDTAYLITSKMEERRIVEEELKDLPFEVEVVSNDWFVGTETLIDDVANGKKMATDSPYRDWENVDQDLGLIRSVLNEREIKKYRELCQSAAKAVEQTCREITVGQTEHEIEALLASKVLSQGLNIQVLLVATDERIYKYRHPISTSKKLDKQAMIVLCAEKGGLVANVTRLVHFGEMSPELIGNKKKAAKIDAVMNCSTKPGKTAGEVIKAGIKQYETAGFPDDWKLLHQGGLTGFASREFLANAETPYVIKENQAYAWNPSLPGVKSEDTILVTDEGIDFMTHTNEWVYQEVEVDGKVMKRPDILQR</sequence>
<dbReference type="Gene3D" id="3.90.230.10">
    <property type="entry name" value="Creatinase/methionine aminopeptidase superfamily"/>
    <property type="match status" value="1"/>
</dbReference>
<evidence type="ECO:0000313" key="2">
    <source>
        <dbReference type="EMBL" id="TLS38409.1"/>
    </source>
</evidence>